<dbReference type="KEGG" id="aplc:110977211"/>
<evidence type="ECO:0000256" key="1">
    <source>
        <dbReference type="ARBA" id="ARBA00022737"/>
    </source>
</evidence>
<dbReference type="SUPFAM" id="SSF48452">
    <property type="entry name" value="TPR-like"/>
    <property type="match status" value="1"/>
</dbReference>
<keyword evidence="1" id="KW-0677">Repeat</keyword>
<proteinExistence type="predicted"/>
<dbReference type="OrthoDB" id="2423701at2759"/>
<dbReference type="Gene3D" id="1.25.40.10">
    <property type="entry name" value="Tetratricopeptide repeat domain"/>
    <property type="match status" value="1"/>
</dbReference>
<dbReference type="RefSeq" id="XP_022086817.1">
    <property type="nucleotide sequence ID" value="XM_022231125.1"/>
</dbReference>
<dbReference type="InterPro" id="IPR011990">
    <property type="entry name" value="TPR-like_helical_dom_sf"/>
</dbReference>
<dbReference type="AlphaFoldDB" id="A0A8B7Y2R0"/>
<reference evidence="6" key="1">
    <citation type="submission" date="2025-08" db="UniProtKB">
        <authorList>
            <consortium name="RefSeq"/>
        </authorList>
    </citation>
    <scope>IDENTIFICATION</scope>
</reference>
<keyword evidence="2" id="KW-0802">TPR repeat</keyword>
<name>A0A8B7Y2R0_ACAPL</name>
<evidence type="ECO:0000256" key="2">
    <source>
        <dbReference type="ARBA" id="ARBA00022803"/>
    </source>
</evidence>
<sequence length="1081" mass="120703">MSFEELKELGNQLMRAKPPDYEGALSAYSRALTLTQDKVAACLLTNRSLAYLKLNQNEKALEDAELAITIDPGWAKGYWRKCSALAALERHLEVLPAAQDGFKLLKSNATCREFASAWLRACRSIFGQYEKSLPLPTGTVLLSENYLEILMLSLYSRTSTSAGMTEEQMTVHLKHTAEEFQRIMTAFGQPPCHSVMDWVEAVAANLDPTAPGIPVKLLDSSLEKTKQFCSDLSALHVALADIARPLVALAVIVILSRTYVLNCSNTCHRVIQYKLSLCLPIFEQSIMNTPEYIGIHLGTVGGFLDSFVGRGMLTGEDTSLMEEYCLKMDRLLVTYPRTAWEYTELVDISTRIVANVRNILSAHRTGVFVTSWGLPDEPVKMNAEFARRDADKCPAKVGKYIAERLKEVKEKQAGELFIRDGEDLLTLTDVCLTIKEKDLAKEVFELGERVMFTVFGLQMARGVMGLDDAPTQLSTVRQDVMMNALLLKEDNPGFFIDVAVRWRSLLTEFRATLIRHGLGRHYLDTYSNILSLQATGNLQQPYHPDVVQDLRKTHEAKEMEFLRRNSHLCFKAVVETPTAARIRAALKPDEMVLDYILLGEYESAEVDSRAVLGMHLLVIEYSQEPHWFPLDSSECEAAASKWREALNKSVAQMNDPDTDDMSKLKAASLRLTEAIFPDSVLQQLKSEQVKHVYIAPDLMLTSLPLELLQELGGDYVFDTCSVSYISSGRELLREEVMHQVALYGTRNQTPNQDVADHQPNGTADEDTGGAENSKATSGDKTDKEHHQTAEMEQPPDTSDREKNQQYMQTPQKKCLSTLSDNTDCFIIGDPNFNLKDSSGGNNRDLVQMLMDLWKPSSTGRTVSQLLHSREESDNVEEILTMLGPELNVHKISGDDATVSAVLQLKSPFVVHLSSHGFSQPDISAYRGNFWDDTKSAVVLAGYNTYASRRYSEIDLRTGSGMLSSLAISGLDLRGTRLVVLSMCLSGVGSATFQESVRSLADAARAAGAETVVATFWKVLDLDAAEFVKHFYNRLCQIGVRPSQAIKEARVEMRQDPRYAHWYHNSAFACFGYDLPLFPKQN</sequence>
<feature type="domain" description="CHAT" evidence="4">
    <location>
        <begin position="670"/>
        <end position="1071"/>
    </location>
</feature>
<dbReference type="SMART" id="SM00028">
    <property type="entry name" value="TPR"/>
    <property type="match status" value="2"/>
</dbReference>
<evidence type="ECO:0000256" key="3">
    <source>
        <dbReference type="SAM" id="MobiDB-lite"/>
    </source>
</evidence>
<dbReference type="InterPro" id="IPR019734">
    <property type="entry name" value="TPR_rpt"/>
</dbReference>
<evidence type="ECO:0000313" key="6">
    <source>
        <dbReference type="RefSeq" id="XP_022086817.1"/>
    </source>
</evidence>
<dbReference type="InterPro" id="IPR024983">
    <property type="entry name" value="CHAT_dom"/>
</dbReference>
<protein>
    <submittedName>
        <fullName evidence="6">Uncharacterized protein LOC110977211</fullName>
    </submittedName>
</protein>
<evidence type="ECO:0000259" key="4">
    <source>
        <dbReference type="Pfam" id="PF12770"/>
    </source>
</evidence>
<accession>A0A8B7Y2R0</accession>
<keyword evidence="5" id="KW-1185">Reference proteome</keyword>
<dbReference type="OMA" id="EFQRIMT"/>
<organism evidence="5 6">
    <name type="scientific">Acanthaster planci</name>
    <name type="common">Crown-of-thorns starfish</name>
    <dbReference type="NCBI Taxonomy" id="133434"/>
    <lineage>
        <taxon>Eukaryota</taxon>
        <taxon>Metazoa</taxon>
        <taxon>Echinodermata</taxon>
        <taxon>Eleutherozoa</taxon>
        <taxon>Asterozoa</taxon>
        <taxon>Asteroidea</taxon>
        <taxon>Valvatacea</taxon>
        <taxon>Valvatida</taxon>
        <taxon>Acanthasteridae</taxon>
        <taxon>Acanthaster</taxon>
    </lineage>
</organism>
<dbReference type="GeneID" id="110977211"/>
<feature type="compositionally biased region" description="Basic and acidic residues" evidence="3">
    <location>
        <begin position="777"/>
        <end position="789"/>
    </location>
</feature>
<dbReference type="Proteomes" id="UP000694845">
    <property type="component" value="Unplaced"/>
</dbReference>
<feature type="region of interest" description="Disordered" evidence="3">
    <location>
        <begin position="745"/>
        <end position="813"/>
    </location>
</feature>
<gene>
    <name evidence="6" type="primary">LOC110977211</name>
</gene>
<feature type="compositionally biased region" description="Polar residues" evidence="3">
    <location>
        <begin position="804"/>
        <end position="813"/>
    </location>
</feature>
<dbReference type="Pfam" id="PF12770">
    <property type="entry name" value="CHAT"/>
    <property type="match status" value="1"/>
</dbReference>
<dbReference type="PANTHER" id="PTHR22904">
    <property type="entry name" value="TPR REPEAT CONTAINING PROTEIN"/>
    <property type="match status" value="1"/>
</dbReference>
<dbReference type="PANTHER" id="PTHR22904:SF523">
    <property type="entry name" value="STRESS-INDUCED-PHOSPHOPROTEIN 1"/>
    <property type="match status" value="1"/>
</dbReference>
<evidence type="ECO:0000313" key="5">
    <source>
        <dbReference type="Proteomes" id="UP000694845"/>
    </source>
</evidence>
<dbReference type="GO" id="GO:0051879">
    <property type="term" value="F:Hsp90 protein binding"/>
    <property type="evidence" value="ECO:0007669"/>
    <property type="project" value="TreeGrafter"/>
</dbReference>